<dbReference type="InterPro" id="IPR026138">
    <property type="entry name" value="CLN5"/>
</dbReference>
<evidence type="ECO:0000313" key="17">
    <source>
        <dbReference type="Proteomes" id="UP001626550"/>
    </source>
</evidence>
<evidence type="ECO:0000256" key="14">
    <source>
        <dbReference type="ARBA" id="ARBA00051789"/>
    </source>
</evidence>
<proteinExistence type="inferred from homology"/>
<reference evidence="16 17" key="1">
    <citation type="submission" date="2024-11" db="EMBL/GenBank/DDBJ databases">
        <title>Adaptive evolution of stress response genes in parasites aligns with host niche diversity.</title>
        <authorList>
            <person name="Hahn C."/>
            <person name="Resl P."/>
        </authorList>
    </citation>
    <scope>NUCLEOTIDE SEQUENCE [LARGE SCALE GENOMIC DNA]</scope>
    <source>
        <strain evidence="16">EGGRZ-B1_66</strain>
        <tissue evidence="16">Body</tissue>
    </source>
</reference>
<evidence type="ECO:0000256" key="9">
    <source>
        <dbReference type="ARBA" id="ARBA00047409"/>
    </source>
</evidence>
<evidence type="ECO:0000256" key="12">
    <source>
        <dbReference type="ARBA" id="ARBA00051183"/>
    </source>
</evidence>
<comment type="function">
    <text evidence="8">Catalyzes the synthesis of bis(monoacylglycero)phosphate (BMP) via transacylation of 2 molecules of lysophosphatidylglycerol (LPG). BMP also known as lysobisphosphatidic acid plays a key role in the formation of intraluminal vesicles and in maintaining intracellular cholesterol homeostasis. Can use only LPG as the exclusive lysophospholipid acyl donor for base exchange and displays BMP synthase activity towards various LPGs (LPG 14:0, LPG 16:0, LPG 18:0, LPG 18:1) with a higher preference for longer chain lengths. Plays a role in influencing the retrograde trafficking of lysosomal sorting receptors SORT1 and IGF2R from the endosomes to the trans-Golgi network by controlling the recruitment of retromer complex to the endosomal membrane. Regulates the localization and activation of RAB7A which is required to recruit the retromer complex to the endosomal membrane.</text>
</comment>
<evidence type="ECO:0000256" key="13">
    <source>
        <dbReference type="ARBA" id="ARBA00051553"/>
    </source>
</evidence>
<evidence type="ECO:0000256" key="7">
    <source>
        <dbReference type="ARBA" id="ARBA00044557"/>
    </source>
</evidence>
<sequence length="326" mass="37694">MKLESVILLVIVLETTGAVGSWPVEAKHWTQRPAEDPYCQYEKHPFCATGLVPDISPNDTLRVYYYTNPVMYAKYGMAFAHINAYHSLLAFESDRLRKNFTLEYYAKGSVMNTSFPQIRQEDQKYQFTWCQVTGSCLIEGIKKMNPHDGEPSSAQGYLTLLGTMRGHQFHQLMKQVDADNTTFPIYNGFNIQYEPEGQRWIDSIDCVDFVKRMVTTMLSVGANFSAKSIRVSKMTVYSERPQNLGAWAEVSKNASLVQEVVDFFKIGLPAQGKVEEFERFAYMLYQLFLAGNRHGFLHYNEQYWRLRLRPPFTKITYADWPIPSHF</sequence>
<evidence type="ECO:0000256" key="15">
    <source>
        <dbReference type="SAM" id="SignalP"/>
    </source>
</evidence>
<dbReference type="EMBL" id="JBJKFK010006764">
    <property type="protein sequence ID" value="KAL3307672.1"/>
    <property type="molecule type" value="Genomic_DNA"/>
</dbReference>
<evidence type="ECO:0000256" key="5">
    <source>
        <dbReference type="ARBA" id="ARBA00044547"/>
    </source>
</evidence>
<gene>
    <name evidence="16" type="primary">CLN5</name>
    <name evidence="16" type="ORF">Ciccas_013810</name>
</gene>
<comment type="catalytic activity">
    <reaction evidence="11">
        <text>2 1-(9Z-octadecenoyl)-sn-glycero-3-phospho-(1'-sn-glycerol) = 1-(9Z-octadecenoyl)-sn-glycero-3-phospho-(3'-(9Z-octadecenoyl)-1'-sn-glycerol) + sn-glycero-3-phospho-(1'-sn-glycerol)</text>
        <dbReference type="Rhea" id="RHEA:77599"/>
        <dbReference type="ChEBI" id="CHEBI:64717"/>
        <dbReference type="ChEBI" id="CHEBI:72828"/>
        <dbReference type="ChEBI" id="CHEBI:232637"/>
    </reaction>
    <physiologicalReaction direction="left-to-right" evidence="11">
        <dbReference type="Rhea" id="RHEA:77600"/>
    </physiologicalReaction>
</comment>
<evidence type="ECO:0000256" key="1">
    <source>
        <dbReference type="ARBA" id="ARBA00007028"/>
    </source>
</evidence>
<dbReference type="GO" id="GO:0008474">
    <property type="term" value="F:palmitoyl-(protein) hydrolase activity"/>
    <property type="evidence" value="ECO:0007669"/>
    <property type="project" value="UniProtKB-EC"/>
</dbReference>
<evidence type="ECO:0000256" key="3">
    <source>
        <dbReference type="ARBA" id="ARBA00044494"/>
    </source>
</evidence>
<evidence type="ECO:0000256" key="6">
    <source>
        <dbReference type="ARBA" id="ARBA00044556"/>
    </source>
</evidence>
<comment type="caution">
    <text evidence="16">The sequence shown here is derived from an EMBL/GenBank/DDBJ whole genome shotgun (WGS) entry which is preliminary data.</text>
</comment>
<protein>
    <recommendedName>
        <fullName evidence="4">Bis(monoacylglycero)phosphate synthase CLN5</fullName>
    </recommendedName>
    <alternativeName>
        <fullName evidence="5">Ceroid-lipofuscinosis neuronal protein 5</fullName>
    </alternativeName>
    <alternativeName>
        <fullName evidence="7">Palmitoyl protein thioesterase CLN5</fullName>
    </alternativeName>
    <alternativeName>
        <fullName evidence="6">S-depalmitoylase CLN5</fullName>
    </alternativeName>
</protein>
<feature type="chain" id="PRO_5044884844" description="Bis(monoacylglycero)phosphate synthase CLN5" evidence="15">
    <location>
        <begin position="21"/>
        <end position="326"/>
    </location>
</feature>
<evidence type="ECO:0000313" key="16">
    <source>
        <dbReference type="EMBL" id="KAL3307672.1"/>
    </source>
</evidence>
<comment type="catalytic activity">
    <reaction evidence="14">
        <text>2 1-octadecanoyl-sn-glycero-3-phospho-(1'-sn-glycerol) = 1-octadecanoyl-sn-glycero-3-phospho-(3'-octadecanoyl-1'-sn-glycerol) + sn-glycero-3-phospho-(1'-sn-glycerol)</text>
        <dbReference type="Rhea" id="RHEA:77603"/>
        <dbReference type="ChEBI" id="CHEBI:64717"/>
        <dbReference type="ChEBI" id="CHEBI:72827"/>
        <dbReference type="ChEBI" id="CHEBI:232638"/>
    </reaction>
    <physiologicalReaction direction="left-to-right" evidence="14">
        <dbReference type="Rhea" id="RHEA:77604"/>
    </physiologicalReaction>
</comment>
<keyword evidence="15" id="KW-0732">Signal</keyword>
<comment type="similarity">
    <text evidence="1">Belongs to the CLN5 family.</text>
</comment>
<comment type="catalytic activity">
    <reaction evidence="10">
        <text>2 1-tetradecanoyl-sn-glycero-3-phospho-(1'-sn-glycerol) = 1-tetradecanoyl-sn-glycero-3-phospho-(3'-tetradecanoyl-1'-sn-glycerol) + sn-glycero-3-phospho-(1'-sn-glycerol)</text>
        <dbReference type="Rhea" id="RHEA:77611"/>
        <dbReference type="ChEBI" id="CHEBI:64717"/>
        <dbReference type="ChEBI" id="CHEBI:72826"/>
        <dbReference type="ChEBI" id="CHEBI:232640"/>
    </reaction>
    <physiologicalReaction direction="left-to-right" evidence="10">
        <dbReference type="Rhea" id="RHEA:77612"/>
    </physiologicalReaction>
</comment>
<keyword evidence="17" id="KW-1185">Reference proteome</keyword>
<comment type="catalytic activity">
    <reaction evidence="9">
        <text>S-hexadecanoyl-L-cysteinyl-[protein] + H2O = L-cysteinyl-[protein] + hexadecanoate + H(+)</text>
        <dbReference type="Rhea" id="RHEA:19233"/>
        <dbReference type="Rhea" id="RHEA-COMP:10131"/>
        <dbReference type="Rhea" id="RHEA-COMP:11032"/>
        <dbReference type="ChEBI" id="CHEBI:7896"/>
        <dbReference type="ChEBI" id="CHEBI:15377"/>
        <dbReference type="ChEBI" id="CHEBI:15378"/>
        <dbReference type="ChEBI" id="CHEBI:29950"/>
        <dbReference type="ChEBI" id="CHEBI:74151"/>
        <dbReference type="EC" id="3.1.2.22"/>
    </reaction>
    <physiologicalReaction direction="left-to-right" evidence="9">
        <dbReference type="Rhea" id="RHEA:19234"/>
    </physiologicalReaction>
</comment>
<feature type="signal peptide" evidence="15">
    <location>
        <begin position="1"/>
        <end position="20"/>
    </location>
</feature>
<name>A0ABD2PLE8_9PLAT</name>
<dbReference type="AlphaFoldDB" id="A0ABD2PLE8"/>
<evidence type="ECO:0000256" key="10">
    <source>
        <dbReference type="ARBA" id="ARBA00050455"/>
    </source>
</evidence>
<evidence type="ECO:0000256" key="8">
    <source>
        <dbReference type="ARBA" id="ARBA00045492"/>
    </source>
</evidence>
<organism evidence="16 17">
    <name type="scientific">Cichlidogyrus casuarinus</name>
    <dbReference type="NCBI Taxonomy" id="1844966"/>
    <lineage>
        <taxon>Eukaryota</taxon>
        <taxon>Metazoa</taxon>
        <taxon>Spiralia</taxon>
        <taxon>Lophotrochozoa</taxon>
        <taxon>Platyhelminthes</taxon>
        <taxon>Monogenea</taxon>
        <taxon>Monopisthocotylea</taxon>
        <taxon>Dactylogyridea</taxon>
        <taxon>Ancyrocephalidae</taxon>
        <taxon>Cichlidogyrus</taxon>
    </lineage>
</organism>
<comment type="catalytic activity">
    <reaction evidence="12">
        <text>2 1-hexadecanoyl-sn-glycero-3-phospho-(1'-sn-glycerol) = 1-hexadecanoyl-sn-glycero-3-phospho-(3'-hexadecanoyl-1'-sn-glycerol) + sn-glycero-3-phospho-(1'-sn-glycerol)</text>
        <dbReference type="Rhea" id="RHEA:77607"/>
        <dbReference type="ChEBI" id="CHEBI:64717"/>
        <dbReference type="ChEBI" id="CHEBI:75158"/>
        <dbReference type="ChEBI" id="CHEBI:232639"/>
    </reaction>
    <physiologicalReaction direction="left-to-right" evidence="12">
        <dbReference type="Rhea" id="RHEA:77608"/>
    </physiologicalReaction>
</comment>
<dbReference type="Pfam" id="PF15014">
    <property type="entry name" value="CLN5"/>
    <property type="match status" value="1"/>
</dbReference>
<dbReference type="PANTHER" id="PTHR15380:SF2">
    <property type="entry name" value="CEROID-LIPOFUSCINOSIS NEURONAL PROTEIN 5"/>
    <property type="match status" value="1"/>
</dbReference>
<comment type="catalytic activity">
    <reaction evidence="13">
        <text>2 1-acyl-sn-glycero-3-phospho-(1'-sn-glycerol) = 1-acyl-sn-glycero-3-phospho-(3'-acyl-sn-1'-glycerol) + sn-glycero-3-phospho-(1'-sn-glycerol)</text>
        <dbReference type="Rhea" id="RHEA:77619"/>
        <dbReference type="ChEBI" id="CHEBI:64717"/>
        <dbReference type="ChEBI" id="CHEBI:64840"/>
        <dbReference type="ChEBI" id="CHEBI:232628"/>
    </reaction>
    <physiologicalReaction direction="left-to-right" evidence="13">
        <dbReference type="Rhea" id="RHEA:77620"/>
    </physiologicalReaction>
</comment>
<comment type="function">
    <text evidence="3">Exhibits palmitoyl protein thioesterase (S-depalmitoylation) activity in vitro and most likely plays a role in protein S-depalmitoylation.</text>
</comment>
<dbReference type="PANTHER" id="PTHR15380">
    <property type="entry name" value="CEROID-LIPOFUSCINOSIS, NEURONAL 5"/>
    <property type="match status" value="1"/>
</dbReference>
<dbReference type="Proteomes" id="UP001626550">
    <property type="component" value="Unassembled WGS sequence"/>
</dbReference>
<evidence type="ECO:0000256" key="2">
    <source>
        <dbReference type="ARBA" id="ARBA00023180"/>
    </source>
</evidence>
<keyword evidence="2" id="KW-0325">Glycoprotein</keyword>
<evidence type="ECO:0000256" key="11">
    <source>
        <dbReference type="ARBA" id="ARBA00051022"/>
    </source>
</evidence>
<accession>A0ABD2PLE8</accession>
<evidence type="ECO:0000256" key="4">
    <source>
        <dbReference type="ARBA" id="ARBA00044532"/>
    </source>
</evidence>